<gene>
    <name evidence="2" type="ORF">P154DRAFT_538689</name>
</gene>
<dbReference type="EMBL" id="ML977637">
    <property type="protein sequence ID" value="KAF1995545.1"/>
    <property type="molecule type" value="Genomic_DNA"/>
</dbReference>
<sequence>MSPTKVVSGRRRHEGGNIFTPPGAVVTLETSRELVPTALLWQPRDKPAGQMREPDERTRTPVFDPTPSYSQWYWFGFSTAVALGSHGEKEEHKNGGREEGKYILEVEVEVEADTWSLRHQVNRWAPANPEGGDERRVTCEIPPISTRSTADLCDRVQYPGAHQLY</sequence>
<evidence type="ECO:0000256" key="1">
    <source>
        <dbReference type="SAM" id="MobiDB-lite"/>
    </source>
</evidence>
<name>A0A6A5W8V4_9PLEO</name>
<feature type="region of interest" description="Disordered" evidence="1">
    <location>
        <begin position="1"/>
        <end position="23"/>
    </location>
</feature>
<proteinExistence type="predicted"/>
<dbReference type="AlphaFoldDB" id="A0A6A5W8V4"/>
<accession>A0A6A5W8V4</accession>
<evidence type="ECO:0000313" key="3">
    <source>
        <dbReference type="Proteomes" id="UP000799779"/>
    </source>
</evidence>
<protein>
    <submittedName>
        <fullName evidence="2">Uncharacterized protein</fullName>
    </submittedName>
</protein>
<evidence type="ECO:0000313" key="2">
    <source>
        <dbReference type="EMBL" id="KAF1995545.1"/>
    </source>
</evidence>
<feature type="compositionally biased region" description="Basic and acidic residues" evidence="1">
    <location>
        <begin position="45"/>
        <end position="59"/>
    </location>
</feature>
<reference evidence="2" key="1">
    <citation type="journal article" date="2020" name="Stud. Mycol.">
        <title>101 Dothideomycetes genomes: a test case for predicting lifestyles and emergence of pathogens.</title>
        <authorList>
            <person name="Haridas S."/>
            <person name="Albert R."/>
            <person name="Binder M."/>
            <person name="Bloem J."/>
            <person name="Labutti K."/>
            <person name="Salamov A."/>
            <person name="Andreopoulos B."/>
            <person name="Baker S."/>
            <person name="Barry K."/>
            <person name="Bills G."/>
            <person name="Bluhm B."/>
            <person name="Cannon C."/>
            <person name="Castanera R."/>
            <person name="Culley D."/>
            <person name="Daum C."/>
            <person name="Ezra D."/>
            <person name="Gonzalez J."/>
            <person name="Henrissat B."/>
            <person name="Kuo A."/>
            <person name="Liang C."/>
            <person name="Lipzen A."/>
            <person name="Lutzoni F."/>
            <person name="Magnuson J."/>
            <person name="Mondo S."/>
            <person name="Nolan M."/>
            <person name="Ohm R."/>
            <person name="Pangilinan J."/>
            <person name="Park H.-J."/>
            <person name="Ramirez L."/>
            <person name="Alfaro M."/>
            <person name="Sun H."/>
            <person name="Tritt A."/>
            <person name="Yoshinaga Y."/>
            <person name="Zwiers L.-H."/>
            <person name="Turgeon B."/>
            <person name="Goodwin S."/>
            <person name="Spatafora J."/>
            <person name="Crous P."/>
            <person name="Grigoriev I."/>
        </authorList>
    </citation>
    <scope>NUCLEOTIDE SEQUENCE</scope>
    <source>
        <strain evidence="2">CBS 123094</strain>
    </source>
</reference>
<keyword evidence="3" id="KW-1185">Reference proteome</keyword>
<dbReference type="Proteomes" id="UP000799779">
    <property type="component" value="Unassembled WGS sequence"/>
</dbReference>
<feature type="region of interest" description="Disordered" evidence="1">
    <location>
        <begin position="45"/>
        <end position="64"/>
    </location>
</feature>
<organism evidence="2 3">
    <name type="scientific">Amniculicola lignicola CBS 123094</name>
    <dbReference type="NCBI Taxonomy" id="1392246"/>
    <lineage>
        <taxon>Eukaryota</taxon>
        <taxon>Fungi</taxon>
        <taxon>Dikarya</taxon>
        <taxon>Ascomycota</taxon>
        <taxon>Pezizomycotina</taxon>
        <taxon>Dothideomycetes</taxon>
        <taxon>Pleosporomycetidae</taxon>
        <taxon>Pleosporales</taxon>
        <taxon>Amniculicolaceae</taxon>
        <taxon>Amniculicola</taxon>
    </lineage>
</organism>